<keyword evidence="8" id="KW-0028">Amino-acid biosynthesis</keyword>
<dbReference type="PANTHER" id="PTHR18968:SF13">
    <property type="entry name" value="ACETOLACTATE SYNTHASE CATALYTIC SUBUNIT, MITOCHONDRIAL"/>
    <property type="match status" value="1"/>
</dbReference>
<evidence type="ECO:0000256" key="2">
    <source>
        <dbReference type="ARBA" id="ARBA00005025"/>
    </source>
</evidence>
<dbReference type="CDD" id="cd07035">
    <property type="entry name" value="TPP_PYR_POX_like"/>
    <property type="match status" value="1"/>
</dbReference>
<dbReference type="Pfam" id="PF02776">
    <property type="entry name" value="TPP_enzyme_N"/>
    <property type="match status" value="1"/>
</dbReference>
<comment type="similarity">
    <text evidence="3 10">Belongs to the TPP enzyme family.</text>
</comment>
<dbReference type="Gene3D" id="3.40.50.970">
    <property type="match status" value="2"/>
</dbReference>
<comment type="pathway">
    <text evidence="1">Amino-acid biosynthesis; L-isoleucine biosynthesis; L-isoleucine from 2-oxobutanoate: step 1/4.</text>
</comment>
<keyword evidence="7 10" id="KW-0786">Thiamine pyrophosphate</keyword>
<dbReference type="Pfam" id="PF00205">
    <property type="entry name" value="TPP_enzyme_M"/>
    <property type="match status" value="1"/>
</dbReference>
<evidence type="ECO:0000256" key="6">
    <source>
        <dbReference type="ARBA" id="ARBA00022827"/>
    </source>
</evidence>
<dbReference type="SUPFAM" id="SSF52467">
    <property type="entry name" value="DHS-like NAD/FAD-binding domain"/>
    <property type="match status" value="1"/>
</dbReference>
<proteinExistence type="inferred from homology"/>
<accession>A0ABW1JPY0</accession>
<evidence type="ECO:0000256" key="4">
    <source>
        <dbReference type="ARBA" id="ARBA00013145"/>
    </source>
</evidence>
<evidence type="ECO:0000256" key="5">
    <source>
        <dbReference type="ARBA" id="ARBA00022630"/>
    </source>
</evidence>
<evidence type="ECO:0000256" key="1">
    <source>
        <dbReference type="ARBA" id="ARBA00004974"/>
    </source>
</evidence>
<evidence type="ECO:0000256" key="10">
    <source>
        <dbReference type="RuleBase" id="RU362132"/>
    </source>
</evidence>
<reference evidence="16" key="1">
    <citation type="journal article" date="2019" name="Int. J. Syst. Evol. Microbiol.">
        <title>The Global Catalogue of Microorganisms (GCM) 10K type strain sequencing project: providing services to taxonomists for standard genome sequencing and annotation.</title>
        <authorList>
            <consortium name="The Broad Institute Genomics Platform"/>
            <consortium name="The Broad Institute Genome Sequencing Center for Infectious Disease"/>
            <person name="Wu L."/>
            <person name="Ma J."/>
        </authorList>
    </citation>
    <scope>NUCLEOTIDE SEQUENCE [LARGE SCALE GENOMIC DNA]</scope>
    <source>
        <strain evidence="16">CCUG 36956</strain>
    </source>
</reference>
<name>A0ABW1JPY0_9NOCA</name>
<evidence type="ECO:0000256" key="8">
    <source>
        <dbReference type="ARBA" id="ARBA00023304"/>
    </source>
</evidence>
<dbReference type="CDD" id="cd00568">
    <property type="entry name" value="TPP_enzymes"/>
    <property type="match status" value="1"/>
</dbReference>
<evidence type="ECO:0000256" key="3">
    <source>
        <dbReference type="ARBA" id="ARBA00007812"/>
    </source>
</evidence>
<evidence type="ECO:0000259" key="12">
    <source>
        <dbReference type="Pfam" id="PF00205"/>
    </source>
</evidence>
<feature type="domain" description="Thiamine pyrophosphate enzyme central" evidence="12">
    <location>
        <begin position="241"/>
        <end position="334"/>
    </location>
</feature>
<keyword evidence="16" id="KW-1185">Reference proteome</keyword>
<evidence type="ECO:0000256" key="11">
    <source>
        <dbReference type="SAM" id="MobiDB-lite"/>
    </source>
</evidence>
<feature type="domain" description="Thiamine pyrophosphate enzyme TPP-binding" evidence="13">
    <location>
        <begin position="424"/>
        <end position="575"/>
    </location>
</feature>
<feature type="compositionally biased region" description="Low complexity" evidence="11">
    <location>
        <begin position="181"/>
        <end position="190"/>
    </location>
</feature>
<evidence type="ECO:0000256" key="9">
    <source>
        <dbReference type="ARBA" id="ARBA00048670"/>
    </source>
</evidence>
<protein>
    <recommendedName>
        <fullName evidence="4">acetolactate synthase</fullName>
        <ecNumber evidence="4">2.2.1.6</ecNumber>
    </recommendedName>
</protein>
<feature type="region of interest" description="Disordered" evidence="11">
    <location>
        <begin position="181"/>
        <end position="226"/>
    </location>
</feature>
<dbReference type="InterPro" id="IPR012001">
    <property type="entry name" value="Thiamin_PyroP_enz_TPP-bd_dom"/>
</dbReference>
<keyword evidence="8" id="KW-0100">Branched-chain amino acid biosynthesis</keyword>
<keyword evidence="5" id="KW-0285">Flavoprotein</keyword>
<dbReference type="Pfam" id="PF02775">
    <property type="entry name" value="TPP_enzyme_C"/>
    <property type="match status" value="1"/>
</dbReference>
<gene>
    <name evidence="15" type="ORF">ACFP3H_10380</name>
</gene>
<dbReference type="InterPro" id="IPR045229">
    <property type="entry name" value="TPP_enz"/>
</dbReference>
<sequence>MPDRVVDYLVRAVAEAGITQIFGVDGANIEDLFDAIFDAGNTPEGIIAKHEFSAATMADGYARSTGGLGVVAATSGGGAVNLVAGLAESFTSRVPVLALVGQPPTSLEGLGAFQDTSGLAESIDAAALFATISRYCVRVTDPAELPAQLAAAVTAAREGGPAVLLLPKDVQQQSMPTIVDAPLAPADSPAGPGPSGLFNNASPEPGSSARPHPADGRPAAPALSIDAPPVPSEIVSPTQTVAAALVAARSTGKVVIIAGDQVARDDARTELAELVAALDASIGLAPDAKDVYSNTGPGYCGVAGSMGHAELVEALSAASVCLLVGTRLPVTARAGLDAALAELPVRSVGALPPYLSATHATSTDLADTLTTLLAGLGTERGAGGRTTAPTPMTVPAAAGPGLRYRTVVEAIQTALPDGADIFADAGNTGAAVVHYLRVPEHGRFTVALGMGGMGYAFGAGIGSAFARRHGGHRTVVIAGDGSFFMHGMEIHTAIEHDLPITFVVFNNNAHAMCVTREQLYYRDRYSFNRFQPSYLGAGIAAMFPGIDAPTVSEPDQLAEALHRGFATTGPSFLEILCDPDEVPPFLPFLSAIESSRSTP</sequence>
<organism evidence="15 16">
    <name type="scientific">Nocardia lasii</name>
    <dbReference type="NCBI Taxonomy" id="1616107"/>
    <lineage>
        <taxon>Bacteria</taxon>
        <taxon>Bacillati</taxon>
        <taxon>Actinomycetota</taxon>
        <taxon>Actinomycetes</taxon>
        <taxon>Mycobacteriales</taxon>
        <taxon>Nocardiaceae</taxon>
        <taxon>Nocardia</taxon>
    </lineage>
</organism>
<dbReference type="PANTHER" id="PTHR18968">
    <property type="entry name" value="THIAMINE PYROPHOSPHATE ENZYMES"/>
    <property type="match status" value="1"/>
</dbReference>
<dbReference type="EC" id="2.2.1.6" evidence="4"/>
<feature type="domain" description="Thiamine pyrophosphate enzyme N-terminal TPP-binding" evidence="14">
    <location>
        <begin position="4"/>
        <end position="115"/>
    </location>
</feature>
<evidence type="ECO:0000259" key="13">
    <source>
        <dbReference type="Pfam" id="PF02775"/>
    </source>
</evidence>
<dbReference type="SUPFAM" id="SSF52518">
    <property type="entry name" value="Thiamin diphosphate-binding fold (THDP-binding)"/>
    <property type="match status" value="2"/>
</dbReference>
<comment type="caution">
    <text evidence="15">The sequence shown here is derived from an EMBL/GenBank/DDBJ whole genome shotgun (WGS) entry which is preliminary data.</text>
</comment>
<evidence type="ECO:0000313" key="15">
    <source>
        <dbReference type="EMBL" id="MFC6011456.1"/>
    </source>
</evidence>
<keyword evidence="6" id="KW-0274">FAD</keyword>
<evidence type="ECO:0000313" key="16">
    <source>
        <dbReference type="Proteomes" id="UP001596223"/>
    </source>
</evidence>
<dbReference type="RefSeq" id="WP_378603134.1">
    <property type="nucleotide sequence ID" value="NZ_JBHSQN010000004.1"/>
</dbReference>
<dbReference type="InterPro" id="IPR012000">
    <property type="entry name" value="Thiamin_PyroP_enz_cen_dom"/>
</dbReference>
<dbReference type="InterPro" id="IPR029035">
    <property type="entry name" value="DHS-like_NAD/FAD-binding_dom"/>
</dbReference>
<dbReference type="EMBL" id="JBHSQN010000004">
    <property type="protein sequence ID" value="MFC6011456.1"/>
    <property type="molecule type" value="Genomic_DNA"/>
</dbReference>
<dbReference type="InterPro" id="IPR029061">
    <property type="entry name" value="THDP-binding"/>
</dbReference>
<dbReference type="Gene3D" id="3.40.50.1220">
    <property type="entry name" value="TPP-binding domain"/>
    <property type="match status" value="1"/>
</dbReference>
<dbReference type="Proteomes" id="UP001596223">
    <property type="component" value="Unassembled WGS sequence"/>
</dbReference>
<comment type="catalytic activity">
    <reaction evidence="9">
        <text>2 pyruvate + H(+) = (2S)-2-acetolactate + CO2</text>
        <dbReference type="Rhea" id="RHEA:25249"/>
        <dbReference type="ChEBI" id="CHEBI:15361"/>
        <dbReference type="ChEBI" id="CHEBI:15378"/>
        <dbReference type="ChEBI" id="CHEBI:16526"/>
        <dbReference type="ChEBI" id="CHEBI:58476"/>
        <dbReference type="EC" id="2.2.1.6"/>
    </reaction>
</comment>
<evidence type="ECO:0000259" key="14">
    <source>
        <dbReference type="Pfam" id="PF02776"/>
    </source>
</evidence>
<evidence type="ECO:0000256" key="7">
    <source>
        <dbReference type="ARBA" id="ARBA00023052"/>
    </source>
</evidence>
<comment type="pathway">
    <text evidence="2">Amino-acid biosynthesis; L-valine biosynthesis; L-valine from pyruvate: step 1/4.</text>
</comment>
<dbReference type="InterPro" id="IPR011766">
    <property type="entry name" value="TPP_enzyme_TPP-bd"/>
</dbReference>